<dbReference type="EMBL" id="MU827779">
    <property type="protein sequence ID" value="KAJ7339536.1"/>
    <property type="molecule type" value="Genomic_DNA"/>
</dbReference>
<dbReference type="OrthoDB" id="5981129at2759"/>
<dbReference type="Proteomes" id="UP001163046">
    <property type="component" value="Unassembled WGS sequence"/>
</dbReference>
<protein>
    <submittedName>
        <fullName evidence="2">Uncharacterized protein</fullName>
    </submittedName>
</protein>
<evidence type="ECO:0000256" key="1">
    <source>
        <dbReference type="SAM" id="MobiDB-lite"/>
    </source>
</evidence>
<feature type="region of interest" description="Disordered" evidence="1">
    <location>
        <begin position="179"/>
        <end position="222"/>
    </location>
</feature>
<feature type="compositionally biased region" description="Acidic residues" evidence="1">
    <location>
        <begin position="679"/>
        <end position="694"/>
    </location>
</feature>
<feature type="region of interest" description="Disordered" evidence="1">
    <location>
        <begin position="677"/>
        <end position="723"/>
    </location>
</feature>
<organism evidence="2 3">
    <name type="scientific">Desmophyllum pertusum</name>
    <dbReference type="NCBI Taxonomy" id="174260"/>
    <lineage>
        <taxon>Eukaryota</taxon>
        <taxon>Metazoa</taxon>
        <taxon>Cnidaria</taxon>
        <taxon>Anthozoa</taxon>
        <taxon>Hexacorallia</taxon>
        <taxon>Scleractinia</taxon>
        <taxon>Caryophylliina</taxon>
        <taxon>Caryophylliidae</taxon>
        <taxon>Desmophyllum</taxon>
    </lineage>
</organism>
<sequence>MELLRIIRWQRWVSFLVLVCAVLAFKRLDIPGYTRQFISKVNNDCRDFKGVLRKCHVWKDMGFCFKYRRQMQHVCNRTCQYCVPGQKQWKVIDVKGVWGRLRDPASARVLSPAVQPKGPAVQILGKERAPQVDNAASAIATQLEGGMEHDISASPNVLGQLSKFHISLQNTLANATTNDETKGKLLTSQPVSPTVEKNRKTPPTTGPTISGRTQVSEQSKESHPVVVLMGYELGEKSSKRVHDVLKNADSDPGAKNNVGPQGELTNDTLLTLRENSTSYVKTAQESTSTNRIPNEEIVPESDLEEIMVLLENAASASKRLRNNHDQYLHEETNERNADTNALQLTMRAPSLDTQAMSTLQSNATQDEGIQNANAILPISSDDYQNQQAFQSMIMHAQKDRPEINSTSMDNYTELRPSSSEGMPTDLSGMVAGNKHGNIYNPLVQMNGRFRKPAPLDSKGKQVTLTVNEKPGTGEAVFKVQNSPHATGLSYTTEGTPGGLPPPSYLIQNENEEARTKSEEEETRIREATNAIKNVIKLFDRDSRHGHTRLVQQATQDFPGNSKSLEASRELTGIQSEYDAQVAQAQNQDRAGASAQALSQQIESGLNVNANGVGPGVSPPNYAVVSTSDSKDWKNLAHVLATQLKHVLNHMEDREKENRYDKAKVQEEMMLMAQRQMMERDDDEGPDDDDDDDDDMSNRDKRRHFVLSPRSENGTKNIRLTDKKSYKTKLSRKFLDHNLIHRAVKKLSRLEILHKSKKQKRRQVK</sequence>
<name>A0A9W9YFG8_9CNID</name>
<comment type="caution">
    <text evidence="2">The sequence shown here is derived from an EMBL/GenBank/DDBJ whole genome shotgun (WGS) entry which is preliminary data.</text>
</comment>
<gene>
    <name evidence="2" type="ORF">OS493_005935</name>
</gene>
<proteinExistence type="predicted"/>
<evidence type="ECO:0000313" key="2">
    <source>
        <dbReference type="EMBL" id="KAJ7339536.1"/>
    </source>
</evidence>
<reference evidence="2" key="1">
    <citation type="submission" date="2023-01" db="EMBL/GenBank/DDBJ databases">
        <title>Genome assembly of the deep-sea coral Lophelia pertusa.</title>
        <authorList>
            <person name="Herrera S."/>
            <person name="Cordes E."/>
        </authorList>
    </citation>
    <scope>NUCLEOTIDE SEQUENCE</scope>
    <source>
        <strain evidence="2">USNM1676648</strain>
        <tissue evidence="2">Polyp</tissue>
    </source>
</reference>
<keyword evidence="3" id="KW-1185">Reference proteome</keyword>
<feature type="compositionally biased region" description="Polar residues" evidence="1">
    <location>
        <begin position="201"/>
        <end position="217"/>
    </location>
</feature>
<evidence type="ECO:0000313" key="3">
    <source>
        <dbReference type="Proteomes" id="UP001163046"/>
    </source>
</evidence>
<accession>A0A9W9YFG8</accession>
<dbReference type="AlphaFoldDB" id="A0A9W9YFG8"/>